<feature type="chain" id="PRO_5042476137" description="Outer membrane lipoprotein carrier protein LolA" evidence="1">
    <location>
        <begin position="19"/>
        <end position="216"/>
    </location>
</feature>
<evidence type="ECO:0000256" key="1">
    <source>
        <dbReference type="SAM" id="SignalP"/>
    </source>
</evidence>
<organism evidence="2 3">
    <name type="scientific">Alistipes onderdonkii</name>
    <dbReference type="NCBI Taxonomy" id="328813"/>
    <lineage>
        <taxon>Bacteria</taxon>
        <taxon>Pseudomonadati</taxon>
        <taxon>Bacteroidota</taxon>
        <taxon>Bacteroidia</taxon>
        <taxon>Bacteroidales</taxon>
        <taxon>Rikenellaceae</taxon>
        <taxon>Alistipes</taxon>
    </lineage>
</organism>
<dbReference type="RefSeq" id="WP_229107501.1">
    <property type="nucleotide sequence ID" value="NZ_DAWDXQ010000006.1"/>
</dbReference>
<accession>A0AAJ1CC29</accession>
<dbReference type="Proteomes" id="UP001205035">
    <property type="component" value="Unassembled WGS sequence"/>
</dbReference>
<dbReference type="EMBL" id="JANGBQ010000003">
    <property type="protein sequence ID" value="MCQ5081818.1"/>
    <property type="molecule type" value="Genomic_DNA"/>
</dbReference>
<evidence type="ECO:0000313" key="3">
    <source>
        <dbReference type="Proteomes" id="UP001205035"/>
    </source>
</evidence>
<feature type="signal peptide" evidence="1">
    <location>
        <begin position="1"/>
        <end position="18"/>
    </location>
</feature>
<protein>
    <recommendedName>
        <fullName evidence="4">Outer membrane lipoprotein carrier protein LolA</fullName>
    </recommendedName>
</protein>
<comment type="caution">
    <text evidence="2">The sequence shown here is derived from an EMBL/GenBank/DDBJ whole genome shotgun (WGS) entry which is preliminary data.</text>
</comment>
<evidence type="ECO:0008006" key="4">
    <source>
        <dbReference type="Google" id="ProtNLM"/>
    </source>
</evidence>
<evidence type="ECO:0000313" key="2">
    <source>
        <dbReference type="EMBL" id="MCQ5081818.1"/>
    </source>
</evidence>
<dbReference type="Gene3D" id="2.50.20.10">
    <property type="entry name" value="Lipoprotein localisation LolA/LolB/LppX"/>
    <property type="match status" value="1"/>
</dbReference>
<gene>
    <name evidence="2" type="ORF">NE651_02815</name>
</gene>
<keyword evidence="1" id="KW-0732">Signal</keyword>
<name>A0AAJ1CC29_9BACT</name>
<sequence>MKRLLSLLLLLSAMQSVAAVPAAADVPAAANNVPAAGRADAILAGVSDGFRALGAYGVSFEVRSDEYVTRGRYAVEGENYYLVLGDAEVYCDGAVRYEVDNRRREVTIDVVDTGSRNILNNPVHAFDFLGSEYAASLAGEQEGRAVVRLTPAPGNTSSAGNIVLTVDTAAMRPVSLRYDYDGEQVQVSVLGIKPLETPLKAFAKDNYAGYEFIDFR</sequence>
<dbReference type="AlphaFoldDB" id="A0AAJ1CC29"/>
<reference evidence="2" key="1">
    <citation type="submission" date="2022-06" db="EMBL/GenBank/DDBJ databases">
        <title>Isolation of gut microbiota from human fecal samples.</title>
        <authorList>
            <person name="Pamer E.G."/>
            <person name="Barat B."/>
            <person name="Waligurski E."/>
            <person name="Medina S."/>
            <person name="Paddock L."/>
            <person name="Mostad J."/>
        </authorList>
    </citation>
    <scope>NUCLEOTIDE SEQUENCE</scope>
    <source>
        <strain evidence="2">DFI.6.22</strain>
    </source>
</reference>
<proteinExistence type="predicted"/>